<keyword evidence="1" id="KW-0472">Membrane</keyword>
<evidence type="ECO:0000259" key="2">
    <source>
        <dbReference type="Pfam" id="PF20163"/>
    </source>
</evidence>
<dbReference type="PANTHER" id="PTHR35395:SF1">
    <property type="entry name" value="DUF6536 DOMAIN-CONTAINING PROTEIN"/>
    <property type="match status" value="1"/>
</dbReference>
<reference evidence="3 4" key="1">
    <citation type="submission" date="2024-07" db="EMBL/GenBank/DDBJ databases">
        <title>Section-level genome sequencing and comparative genomics of Aspergillus sections Usti and Cavernicolus.</title>
        <authorList>
            <consortium name="Lawrence Berkeley National Laboratory"/>
            <person name="Nybo J.L."/>
            <person name="Vesth T.C."/>
            <person name="Theobald S."/>
            <person name="Frisvad J.C."/>
            <person name="Larsen T.O."/>
            <person name="Kjaerboelling I."/>
            <person name="Rothschild-Mancinelli K."/>
            <person name="Lyhne E.K."/>
            <person name="Kogle M.E."/>
            <person name="Barry K."/>
            <person name="Clum A."/>
            <person name="Na H."/>
            <person name="Ledsgaard L."/>
            <person name="Lin J."/>
            <person name="Lipzen A."/>
            <person name="Kuo A."/>
            <person name="Riley R."/>
            <person name="Mondo S."/>
            <person name="Labutti K."/>
            <person name="Haridas S."/>
            <person name="Pangalinan J."/>
            <person name="Salamov A.A."/>
            <person name="Simmons B.A."/>
            <person name="Magnuson J.K."/>
            <person name="Chen J."/>
            <person name="Drula E."/>
            <person name="Henrissat B."/>
            <person name="Wiebenga A."/>
            <person name="Lubbers R.J."/>
            <person name="Gomes A.C."/>
            <person name="Makela M.R."/>
            <person name="Stajich J."/>
            <person name="Grigoriev I.V."/>
            <person name="Mortensen U.H."/>
            <person name="De Vries R.P."/>
            <person name="Baker S.E."/>
            <person name="Andersen M.R."/>
        </authorList>
    </citation>
    <scope>NUCLEOTIDE SEQUENCE [LARGE SCALE GENOMIC DNA]</scope>
    <source>
        <strain evidence="3 4">CBS 209.92</strain>
    </source>
</reference>
<evidence type="ECO:0000313" key="4">
    <source>
        <dbReference type="Proteomes" id="UP001610563"/>
    </source>
</evidence>
<gene>
    <name evidence="3" type="ORF">BJX66DRAFT_346786</name>
</gene>
<organism evidence="3 4">
    <name type="scientific">Aspergillus keveii</name>
    <dbReference type="NCBI Taxonomy" id="714993"/>
    <lineage>
        <taxon>Eukaryota</taxon>
        <taxon>Fungi</taxon>
        <taxon>Dikarya</taxon>
        <taxon>Ascomycota</taxon>
        <taxon>Pezizomycotina</taxon>
        <taxon>Eurotiomycetes</taxon>
        <taxon>Eurotiomycetidae</taxon>
        <taxon>Eurotiales</taxon>
        <taxon>Aspergillaceae</taxon>
        <taxon>Aspergillus</taxon>
        <taxon>Aspergillus subgen. Nidulantes</taxon>
    </lineage>
</organism>
<comment type="caution">
    <text evidence="3">The sequence shown here is derived from an EMBL/GenBank/DDBJ whole genome shotgun (WGS) entry which is preliminary data.</text>
</comment>
<keyword evidence="4" id="KW-1185">Reference proteome</keyword>
<dbReference type="EMBL" id="JBFTWV010000117">
    <property type="protein sequence ID" value="KAL2786436.1"/>
    <property type="molecule type" value="Genomic_DNA"/>
</dbReference>
<evidence type="ECO:0000256" key="1">
    <source>
        <dbReference type="SAM" id="Phobius"/>
    </source>
</evidence>
<keyword evidence="1" id="KW-0812">Transmembrane</keyword>
<sequence>MGKRFLERLRSFGNPNNIPLPFAEKRYGHGEEWIKGVLLFTWAAGLILVINIILTVIAVALAYTGPSNSGNVERAVVYEGSCSLIDDWKIGLHFLINVLSTALLAASNYAMQCLCAPTRAAVDHAHAKNRWLDIGVLSLRNFTEMDTRRKVLWLILLTSSLPIHMLFNSAVFSSVTSSKYEMAVIPMDFSPDEPFVDERDAERFRLTTGFDADDIRNDILSGSLSNISLTECAMLSGVPVGTEIGLLLVVTDRQYSGPRYSNDRAILSNYILIHNPDEPELRNVLDTSSIWQNATWARQLDVRINTPRENGVSLSSGGGPGVVIPSHCLVKPVDAHCELYTNIPICVVVIACNIIKLVCMYLAAKVRHKEILLTIGDAIASFLDNPDATTKGKSSMSRAECRAISVQNLAGSTYDTQFISPPPDHASPFGIISTVSLRRRRWYHAVGWRRWTVTIFFFLLCLAGSVYGYYRGVDLLNDPIGASLGIGRQSIGDTILLTGSSITSLVLLCNTPQLLLSLLYYLCNATISSMLAAAEYNSYSYSYATIPTHKPLRTSWPRPGTAQRSTYYLSIPWRYGLPLLAISTTLHWLLSLTFFLVLSQRRDPGQNVISSSDVGQVGFSLFGLFLTLVIGVAAMIVLVGLAVRPLRGDMPIAGSCSLAISAACHPPEDDMQASGERVIWGVVRSAGRGGGGGVSGGGWTQFSREISGEDGSGYVHCSFTSKDVVRPT</sequence>
<keyword evidence="1" id="KW-1133">Transmembrane helix</keyword>
<evidence type="ECO:0000313" key="3">
    <source>
        <dbReference type="EMBL" id="KAL2786436.1"/>
    </source>
</evidence>
<feature type="transmembrane region" description="Helical" evidence="1">
    <location>
        <begin position="515"/>
        <end position="534"/>
    </location>
</feature>
<feature type="transmembrane region" description="Helical" evidence="1">
    <location>
        <begin position="36"/>
        <end position="63"/>
    </location>
</feature>
<feature type="transmembrane region" description="Helical" evidence="1">
    <location>
        <begin position="575"/>
        <end position="598"/>
    </location>
</feature>
<feature type="transmembrane region" description="Helical" evidence="1">
    <location>
        <begin position="619"/>
        <end position="643"/>
    </location>
</feature>
<feature type="transmembrane region" description="Helical" evidence="1">
    <location>
        <begin position="151"/>
        <end position="172"/>
    </location>
</feature>
<feature type="transmembrane region" description="Helical" evidence="1">
    <location>
        <begin position="490"/>
        <end position="508"/>
    </location>
</feature>
<name>A0ABR4FT45_9EURO</name>
<dbReference type="InterPro" id="IPR046623">
    <property type="entry name" value="DUF6536"/>
</dbReference>
<accession>A0ABR4FT45</accession>
<feature type="domain" description="DUF6536" evidence="2">
    <location>
        <begin position="33"/>
        <end position="189"/>
    </location>
</feature>
<feature type="transmembrane region" description="Helical" evidence="1">
    <location>
        <begin position="448"/>
        <end position="470"/>
    </location>
</feature>
<protein>
    <recommendedName>
        <fullName evidence="2">DUF6536 domain-containing protein</fullName>
    </recommendedName>
</protein>
<dbReference type="PANTHER" id="PTHR35395">
    <property type="entry name" value="DUF6536 DOMAIN-CONTAINING PROTEIN"/>
    <property type="match status" value="1"/>
</dbReference>
<feature type="transmembrane region" description="Helical" evidence="1">
    <location>
        <begin position="90"/>
        <end position="110"/>
    </location>
</feature>
<feature type="transmembrane region" description="Helical" evidence="1">
    <location>
        <begin position="339"/>
        <end position="363"/>
    </location>
</feature>
<dbReference type="Pfam" id="PF20163">
    <property type="entry name" value="DUF6536"/>
    <property type="match status" value="1"/>
</dbReference>
<proteinExistence type="predicted"/>
<dbReference type="Proteomes" id="UP001610563">
    <property type="component" value="Unassembled WGS sequence"/>
</dbReference>